<name>A0A0P0WN88_ORYSJ</name>
<evidence type="ECO:0000313" key="2">
    <source>
        <dbReference type="EMBL" id="AAU90112.1"/>
    </source>
</evidence>
<dbReference type="AlphaFoldDB" id="A0A0P0WN88"/>
<keyword evidence="1" id="KW-0812">Transmembrane</keyword>
<reference evidence="3" key="1">
    <citation type="journal article" date="2005" name="Nature">
        <title>The map-based sequence of the rice genome.</title>
        <authorList>
            <consortium name="International rice genome sequencing project (IRGSP)"/>
            <person name="Matsumoto T."/>
            <person name="Wu J."/>
            <person name="Kanamori H."/>
            <person name="Katayose Y."/>
            <person name="Fujisawa M."/>
            <person name="Namiki N."/>
            <person name="Mizuno H."/>
            <person name="Yamamoto K."/>
            <person name="Antonio B.A."/>
            <person name="Baba T."/>
            <person name="Sakata K."/>
            <person name="Nagamura Y."/>
            <person name="Aoki H."/>
            <person name="Arikawa K."/>
            <person name="Arita K."/>
            <person name="Bito T."/>
            <person name="Chiden Y."/>
            <person name="Fujitsuka N."/>
            <person name="Fukunaka R."/>
            <person name="Hamada M."/>
            <person name="Harada C."/>
            <person name="Hayashi A."/>
            <person name="Hijishita S."/>
            <person name="Honda M."/>
            <person name="Hosokawa S."/>
            <person name="Ichikawa Y."/>
            <person name="Idonuma A."/>
            <person name="Iijima M."/>
            <person name="Ikeda M."/>
            <person name="Ikeno M."/>
            <person name="Ito K."/>
            <person name="Ito S."/>
            <person name="Ito T."/>
            <person name="Ito Y."/>
            <person name="Ito Y."/>
            <person name="Iwabuchi A."/>
            <person name="Kamiya K."/>
            <person name="Karasawa W."/>
            <person name="Kurita K."/>
            <person name="Katagiri S."/>
            <person name="Kikuta A."/>
            <person name="Kobayashi H."/>
            <person name="Kobayashi N."/>
            <person name="Machita K."/>
            <person name="Maehara T."/>
            <person name="Masukawa M."/>
            <person name="Mizubayashi T."/>
            <person name="Mukai Y."/>
            <person name="Nagasaki H."/>
            <person name="Nagata Y."/>
            <person name="Naito S."/>
            <person name="Nakashima M."/>
            <person name="Nakama Y."/>
            <person name="Nakamichi Y."/>
            <person name="Nakamura M."/>
            <person name="Meguro A."/>
            <person name="Negishi M."/>
            <person name="Ohta I."/>
            <person name="Ohta T."/>
            <person name="Okamoto M."/>
            <person name="Ono N."/>
            <person name="Saji S."/>
            <person name="Sakaguchi M."/>
            <person name="Sakai K."/>
            <person name="Shibata M."/>
            <person name="Shimokawa T."/>
            <person name="Song J."/>
            <person name="Takazaki Y."/>
            <person name="Terasawa K."/>
            <person name="Tsugane M."/>
            <person name="Tsuji K."/>
            <person name="Ueda S."/>
            <person name="Waki K."/>
            <person name="Yamagata H."/>
            <person name="Yamamoto M."/>
            <person name="Yamamoto S."/>
            <person name="Yamane H."/>
            <person name="Yoshiki S."/>
            <person name="Yoshihara R."/>
            <person name="Yukawa K."/>
            <person name="Zhong H."/>
            <person name="Yano M."/>
            <person name="Yuan Q."/>
            <person name="Ouyang S."/>
            <person name="Liu J."/>
            <person name="Jones K.M."/>
            <person name="Gansberger K."/>
            <person name="Moffat K."/>
            <person name="Hill J."/>
            <person name="Bera J."/>
            <person name="Fadrosh D."/>
            <person name="Jin S."/>
            <person name="Johri S."/>
            <person name="Kim M."/>
            <person name="Overton L."/>
            <person name="Reardon M."/>
            <person name="Tsitrin T."/>
            <person name="Vuong H."/>
            <person name="Weaver B."/>
            <person name="Ciecko A."/>
            <person name="Tallon L."/>
            <person name="Jackson J."/>
            <person name="Pai G."/>
            <person name="Aken S.V."/>
            <person name="Utterback T."/>
            <person name="Reidmuller S."/>
            <person name="Feldblyum T."/>
            <person name="Hsiao J."/>
            <person name="Zismann V."/>
            <person name="Iobst S."/>
            <person name="de Vazeille A.R."/>
            <person name="Buell C.R."/>
            <person name="Ying K."/>
            <person name="Li Y."/>
            <person name="Lu T."/>
            <person name="Huang Y."/>
            <person name="Zhao Q."/>
            <person name="Feng Q."/>
            <person name="Zhang L."/>
            <person name="Zhu J."/>
            <person name="Weng Q."/>
            <person name="Mu J."/>
            <person name="Lu Y."/>
            <person name="Fan D."/>
            <person name="Liu Y."/>
            <person name="Guan J."/>
            <person name="Zhang Y."/>
            <person name="Yu S."/>
            <person name="Liu X."/>
            <person name="Zhang Y."/>
            <person name="Hong G."/>
            <person name="Han B."/>
            <person name="Choisne N."/>
            <person name="Demange N."/>
            <person name="Orjeda G."/>
            <person name="Samain S."/>
            <person name="Cattolico L."/>
            <person name="Pelletier E."/>
            <person name="Couloux A."/>
            <person name="Segurens B."/>
            <person name="Wincker P."/>
            <person name="D'Hont A."/>
            <person name="Scarpelli C."/>
            <person name="Weissenbach J."/>
            <person name="Salanoubat M."/>
            <person name="Quetier F."/>
            <person name="Yu Y."/>
            <person name="Kim H.R."/>
            <person name="Rambo T."/>
            <person name="Currie J."/>
            <person name="Collura K."/>
            <person name="Luo M."/>
            <person name="Yang T."/>
            <person name="Ammiraju J.S.S."/>
            <person name="Engler F."/>
            <person name="Soderlund C."/>
            <person name="Wing R.A."/>
            <person name="Palmer L.E."/>
            <person name="de la Bastide M."/>
            <person name="Spiegel L."/>
            <person name="Nascimento L."/>
            <person name="Zutavern T."/>
            <person name="O'Shaughnessy A."/>
            <person name="Dike S."/>
            <person name="Dedhia N."/>
            <person name="Preston R."/>
            <person name="Balija V."/>
            <person name="McCombie W.R."/>
            <person name="Chow T."/>
            <person name="Chen H."/>
            <person name="Chung M."/>
            <person name="Chen C."/>
            <person name="Shaw J."/>
            <person name="Wu H."/>
            <person name="Hsiao K."/>
            <person name="Chao Y."/>
            <person name="Chu M."/>
            <person name="Cheng C."/>
            <person name="Hour A."/>
            <person name="Lee P."/>
            <person name="Lin S."/>
            <person name="Lin Y."/>
            <person name="Liou J."/>
            <person name="Liu S."/>
            <person name="Hsing Y."/>
            <person name="Raghuvanshi S."/>
            <person name="Mohanty A."/>
            <person name="Bharti A.K."/>
            <person name="Gaur A."/>
            <person name="Gupta V."/>
            <person name="Kumar D."/>
            <person name="Ravi V."/>
            <person name="Vij S."/>
            <person name="Kapur A."/>
            <person name="Khurana P."/>
            <person name="Khurana P."/>
            <person name="Khurana J.P."/>
            <person name="Tyagi A.K."/>
            <person name="Gaikwad K."/>
            <person name="Singh A."/>
            <person name="Dalal V."/>
            <person name="Srivastava S."/>
            <person name="Dixit A."/>
            <person name="Pal A.K."/>
            <person name="Ghazi I.A."/>
            <person name="Yadav M."/>
            <person name="Pandit A."/>
            <person name="Bhargava A."/>
            <person name="Sureshbabu K."/>
            <person name="Batra K."/>
            <person name="Sharma T.R."/>
            <person name="Mohapatra T."/>
            <person name="Singh N.K."/>
            <person name="Messing J."/>
            <person name="Nelson A.B."/>
            <person name="Fuks G."/>
            <person name="Kavchok S."/>
            <person name="Keizer G."/>
            <person name="Linton E."/>
            <person name="Llaca V."/>
            <person name="Song R."/>
            <person name="Tanyolac B."/>
            <person name="Young S."/>
            <person name="Ho-Il K."/>
            <person name="Hahn J.H."/>
            <person name="Sangsakoo G."/>
            <person name="Vanavichit A."/>
            <person name="de Mattos Luiz.A.T."/>
            <person name="Zimmer P.D."/>
            <person name="Malone G."/>
            <person name="Dellagostin O."/>
            <person name="de Oliveira A.C."/>
            <person name="Bevan M."/>
            <person name="Bancroft I."/>
            <person name="Minx P."/>
            <person name="Cordum H."/>
            <person name="Wilson R."/>
            <person name="Cheng Z."/>
            <person name="Jin W."/>
            <person name="Jiang J."/>
            <person name="Leong S.A."/>
            <person name="Iwama H."/>
            <person name="Gojobori T."/>
            <person name="Itoh T."/>
            <person name="Niimura Y."/>
            <person name="Fujii Y."/>
            <person name="Habara T."/>
            <person name="Sakai H."/>
            <person name="Sato Y."/>
            <person name="Wilson G."/>
            <person name="Kumar K."/>
            <person name="McCouch S."/>
            <person name="Juretic N."/>
            <person name="Hoen D."/>
            <person name="Wright S."/>
            <person name="Bruskiewich R."/>
            <person name="Bureau T."/>
            <person name="Miyao A."/>
            <person name="Hirochika H."/>
            <person name="Nishikawa T."/>
            <person name="Kadowaki K."/>
            <person name="Sugiura M."/>
            <person name="Burr B."/>
            <person name="Sasaki T."/>
        </authorList>
    </citation>
    <scope>NUCLEOTIDE SEQUENCE [LARGE SCALE GENOMIC DNA]</scope>
    <source>
        <strain evidence="3">cv. Nipponbare</strain>
    </source>
</reference>
<dbReference type="EMBL" id="AC130602">
    <property type="protein sequence ID" value="AAU90112.1"/>
    <property type="molecule type" value="Genomic_DNA"/>
</dbReference>
<reference evidence="3" key="2">
    <citation type="journal article" date="2008" name="Nucleic Acids Res.">
        <title>The rice annotation project database (RAP-DB): 2008 update.</title>
        <authorList>
            <consortium name="The rice annotation project (RAP)"/>
        </authorList>
    </citation>
    <scope>GENOME REANNOTATION</scope>
    <source>
        <strain evidence="3">cv. Nipponbare</strain>
    </source>
</reference>
<accession>A0A0P0WN88</accession>
<keyword evidence="1" id="KW-1133">Transmembrane helix</keyword>
<proteinExistence type="predicted"/>
<organism evidence="2 3">
    <name type="scientific">Oryza sativa subsp. japonica</name>
    <name type="common">Rice</name>
    <dbReference type="NCBI Taxonomy" id="39947"/>
    <lineage>
        <taxon>Eukaryota</taxon>
        <taxon>Viridiplantae</taxon>
        <taxon>Streptophyta</taxon>
        <taxon>Embryophyta</taxon>
        <taxon>Tracheophyta</taxon>
        <taxon>Spermatophyta</taxon>
        <taxon>Magnoliopsida</taxon>
        <taxon>Liliopsida</taxon>
        <taxon>Poales</taxon>
        <taxon>Poaceae</taxon>
        <taxon>BOP clade</taxon>
        <taxon>Oryzoideae</taxon>
        <taxon>Oryzeae</taxon>
        <taxon>Oryzinae</taxon>
        <taxon>Oryza</taxon>
        <taxon>Oryza sativa</taxon>
    </lineage>
</organism>
<gene>
    <name evidence="2" type="primary">B1122D01.7</name>
</gene>
<sequence>MLLVEFQICFNFVLLICLDYFVFVLHIQIRAEGRSTINNRIGQAMIGPFVVSLKSVYQKLKLQVINWCIFMHGLLME</sequence>
<dbReference type="Proteomes" id="UP000000763">
    <property type="component" value="Chromosome 5"/>
</dbReference>
<evidence type="ECO:0000313" key="3">
    <source>
        <dbReference type="Proteomes" id="UP000000763"/>
    </source>
</evidence>
<keyword evidence="1" id="KW-0472">Membrane</keyword>
<dbReference type="Gramene" id="Os05t0449600-02">
    <property type="protein sequence ID" value="Os05t0449600-02"/>
    <property type="gene ID" value="Os05g0449600"/>
</dbReference>
<evidence type="ECO:0000256" key="1">
    <source>
        <dbReference type="SAM" id="Phobius"/>
    </source>
</evidence>
<protein>
    <submittedName>
        <fullName evidence="2">Uncharacterized protein</fullName>
    </submittedName>
</protein>
<feature type="transmembrane region" description="Helical" evidence="1">
    <location>
        <begin position="6"/>
        <end position="25"/>
    </location>
</feature>